<sequence>MSSSLILSTYKILTRDISLYVPEPGKIVEAFKEDKNRNIFAAAPYWARVWPASIAMATYIEKNKEFFANKKVLELAAGLGLPSLIAASYASEVCCSDYLEEALSVIQSSIALNSITNMYCRLIDWNNVPADADADVLLLSDINYEPAAFDTLFLVLQKFIQQGTSVILTTPQRLMAKPFITRLFPFIRHQEEISAIIGEQQSFISLYVLG</sequence>
<dbReference type="Gene3D" id="3.40.50.150">
    <property type="entry name" value="Vaccinia Virus protein VP39"/>
    <property type="match status" value="1"/>
</dbReference>
<dbReference type="Pfam" id="PF10294">
    <property type="entry name" value="Methyltransf_16"/>
    <property type="match status" value="1"/>
</dbReference>
<name>A0ABV3ZG31_9BACT</name>
<dbReference type="InterPro" id="IPR029063">
    <property type="entry name" value="SAM-dependent_MTases_sf"/>
</dbReference>
<accession>A0ABV3ZG31</accession>
<dbReference type="EMBL" id="JAULBC010000005">
    <property type="protein sequence ID" value="MEX6688854.1"/>
    <property type="molecule type" value="Genomic_DNA"/>
</dbReference>
<dbReference type="SUPFAM" id="SSF53335">
    <property type="entry name" value="S-adenosyl-L-methionine-dependent methyltransferases"/>
    <property type="match status" value="1"/>
</dbReference>
<protein>
    <recommendedName>
        <fullName evidence="3">Methyltransferase</fullName>
    </recommendedName>
</protein>
<dbReference type="PANTHER" id="PTHR14614:SF130">
    <property type="entry name" value="PROTEIN-LYSINE N-METHYLTRANSFERASE EEF2KMT"/>
    <property type="match status" value="1"/>
</dbReference>
<dbReference type="Proteomes" id="UP001560573">
    <property type="component" value="Unassembled WGS sequence"/>
</dbReference>
<organism evidence="1 2">
    <name type="scientific">Danxiaibacter flavus</name>
    <dbReference type="NCBI Taxonomy" id="3049108"/>
    <lineage>
        <taxon>Bacteria</taxon>
        <taxon>Pseudomonadati</taxon>
        <taxon>Bacteroidota</taxon>
        <taxon>Chitinophagia</taxon>
        <taxon>Chitinophagales</taxon>
        <taxon>Chitinophagaceae</taxon>
        <taxon>Danxiaibacter</taxon>
    </lineage>
</organism>
<evidence type="ECO:0000313" key="1">
    <source>
        <dbReference type="EMBL" id="MEX6688854.1"/>
    </source>
</evidence>
<evidence type="ECO:0000313" key="2">
    <source>
        <dbReference type="Proteomes" id="UP001560573"/>
    </source>
</evidence>
<reference evidence="1 2" key="1">
    <citation type="submission" date="2023-07" db="EMBL/GenBank/DDBJ databases">
        <authorList>
            <person name="Lian W.-H."/>
        </authorList>
    </citation>
    <scope>NUCLEOTIDE SEQUENCE [LARGE SCALE GENOMIC DNA]</scope>
    <source>
        <strain evidence="1 2">SYSU DXS3180</strain>
    </source>
</reference>
<gene>
    <name evidence="1" type="ORF">QTN47_15205</name>
</gene>
<keyword evidence="2" id="KW-1185">Reference proteome</keyword>
<dbReference type="PANTHER" id="PTHR14614">
    <property type="entry name" value="HEPATOCELLULAR CARCINOMA-ASSOCIATED ANTIGEN"/>
    <property type="match status" value="1"/>
</dbReference>
<dbReference type="RefSeq" id="WP_369330264.1">
    <property type="nucleotide sequence ID" value="NZ_JAULBC010000005.1"/>
</dbReference>
<comment type="caution">
    <text evidence="1">The sequence shown here is derived from an EMBL/GenBank/DDBJ whole genome shotgun (WGS) entry which is preliminary data.</text>
</comment>
<evidence type="ECO:0008006" key="3">
    <source>
        <dbReference type="Google" id="ProtNLM"/>
    </source>
</evidence>
<dbReference type="InterPro" id="IPR019410">
    <property type="entry name" value="Methyltransf_16"/>
</dbReference>
<proteinExistence type="predicted"/>